<evidence type="ECO:0000313" key="1">
    <source>
        <dbReference type="EMBL" id="PVG82295.1"/>
    </source>
</evidence>
<organism evidence="1 2">
    <name type="scientific">Nocardioides gansuensis</name>
    <dbReference type="NCBI Taxonomy" id="2138300"/>
    <lineage>
        <taxon>Bacteria</taxon>
        <taxon>Bacillati</taxon>
        <taxon>Actinomycetota</taxon>
        <taxon>Actinomycetes</taxon>
        <taxon>Propionibacteriales</taxon>
        <taxon>Nocardioidaceae</taxon>
        <taxon>Nocardioides</taxon>
    </lineage>
</organism>
<name>A0A2T8F9C0_9ACTN</name>
<dbReference type="RefSeq" id="WP_116572599.1">
    <property type="nucleotide sequence ID" value="NZ_QDGZ01000005.1"/>
</dbReference>
<dbReference type="Pfam" id="PF04978">
    <property type="entry name" value="MST"/>
    <property type="match status" value="1"/>
</dbReference>
<dbReference type="Proteomes" id="UP000246018">
    <property type="component" value="Unassembled WGS sequence"/>
</dbReference>
<dbReference type="InterPro" id="IPR034660">
    <property type="entry name" value="DinB/YfiT-like"/>
</dbReference>
<sequence length="190" mass="20784">MSHPEAAALAATLRTQVAAVRNAAHGLTEEEGRLAPARSDLSIGGILKHLVVSWTGWQRREAQNRGARGWDLTDEDFADFYGSFALTDDETLEGILETYDDATRRLVEAVEASDPDAEELAPPQPWFGQHEPTPITKRVHLLAIVEEFARHAGHADIVREQVDGAKAAELALAVMGLPGNDFVKPWQRSA</sequence>
<dbReference type="Gene3D" id="1.20.120.450">
    <property type="entry name" value="dinb family like domain"/>
    <property type="match status" value="1"/>
</dbReference>
<protein>
    <recommendedName>
        <fullName evidence="3">Mini-circle protein</fullName>
    </recommendedName>
</protein>
<gene>
    <name evidence="1" type="ORF">DDE18_12425</name>
</gene>
<dbReference type="SUPFAM" id="SSF109854">
    <property type="entry name" value="DinB/YfiT-like putative metalloenzymes"/>
    <property type="match status" value="1"/>
</dbReference>
<reference evidence="1 2" key="1">
    <citation type="submission" date="2018-04" db="EMBL/GenBank/DDBJ databases">
        <title>Genome of Nocardioides gansuensis WSJ-1.</title>
        <authorList>
            <person name="Wu S."/>
            <person name="Wang G."/>
        </authorList>
    </citation>
    <scope>NUCLEOTIDE SEQUENCE [LARGE SCALE GENOMIC DNA]</scope>
    <source>
        <strain evidence="1 2">WSJ-1</strain>
    </source>
</reference>
<dbReference type="OrthoDB" id="4548523at2"/>
<accession>A0A2T8F9C0</accession>
<evidence type="ECO:0000313" key="2">
    <source>
        <dbReference type="Proteomes" id="UP000246018"/>
    </source>
</evidence>
<evidence type="ECO:0008006" key="3">
    <source>
        <dbReference type="Google" id="ProtNLM"/>
    </source>
</evidence>
<dbReference type="InterPro" id="IPR007061">
    <property type="entry name" value="MST-like"/>
</dbReference>
<dbReference type="EMBL" id="QDGZ01000005">
    <property type="protein sequence ID" value="PVG82295.1"/>
    <property type="molecule type" value="Genomic_DNA"/>
</dbReference>
<proteinExistence type="predicted"/>
<keyword evidence="2" id="KW-1185">Reference proteome</keyword>
<dbReference type="AlphaFoldDB" id="A0A2T8F9C0"/>
<comment type="caution">
    <text evidence="1">The sequence shown here is derived from an EMBL/GenBank/DDBJ whole genome shotgun (WGS) entry which is preliminary data.</text>
</comment>